<comment type="caution">
    <text evidence="1">The sequence shown here is derived from an EMBL/GenBank/DDBJ whole genome shotgun (WGS) entry which is preliminary data.</text>
</comment>
<accession>A0ABU8YYJ7</accession>
<keyword evidence="2" id="KW-1185">Reference proteome</keyword>
<dbReference type="Proteomes" id="UP001384579">
    <property type="component" value="Unassembled WGS sequence"/>
</dbReference>
<feature type="non-terminal residue" evidence="1">
    <location>
        <position position="1"/>
    </location>
</feature>
<organism evidence="1 2">
    <name type="scientific">Microcoleus anatoxicus PTRS2</name>
    <dbReference type="NCBI Taxonomy" id="2705321"/>
    <lineage>
        <taxon>Bacteria</taxon>
        <taxon>Bacillati</taxon>
        <taxon>Cyanobacteriota</taxon>
        <taxon>Cyanophyceae</taxon>
        <taxon>Oscillatoriophycideae</taxon>
        <taxon>Oscillatoriales</taxon>
        <taxon>Microcoleaceae</taxon>
        <taxon>Microcoleus</taxon>
        <taxon>Microcoleus anatoxicus</taxon>
    </lineage>
</organism>
<evidence type="ECO:0000313" key="1">
    <source>
        <dbReference type="EMBL" id="MEK0189426.1"/>
    </source>
</evidence>
<evidence type="ECO:0000313" key="2">
    <source>
        <dbReference type="Proteomes" id="UP001384579"/>
    </source>
</evidence>
<reference evidence="1 2" key="1">
    <citation type="journal article" date="2020" name="Harmful Algae">
        <title>Molecular and morphological characterization of a novel dihydroanatoxin-a producing Microcoleus species (cyanobacteria) from the Russian River, California, USA.</title>
        <authorList>
            <person name="Conklin K.Y."/>
            <person name="Stancheva R."/>
            <person name="Otten T.G."/>
            <person name="Fadness R."/>
            <person name="Boyer G.L."/>
            <person name="Read B."/>
            <person name="Zhang X."/>
            <person name="Sheath R.G."/>
        </authorList>
    </citation>
    <scope>NUCLEOTIDE SEQUENCE [LARGE SCALE GENOMIC DNA]</scope>
    <source>
        <strain evidence="1 2">PTRS2</strain>
    </source>
</reference>
<protein>
    <submittedName>
        <fullName evidence="1">Uncharacterized protein</fullName>
    </submittedName>
</protein>
<dbReference type="EMBL" id="JBBLXS010001234">
    <property type="protein sequence ID" value="MEK0189426.1"/>
    <property type="molecule type" value="Genomic_DNA"/>
</dbReference>
<gene>
    <name evidence="1" type="ORF">WMG39_31965</name>
</gene>
<dbReference type="RefSeq" id="WP_340542596.1">
    <property type="nucleotide sequence ID" value="NZ_JBBLXS010001234.1"/>
</dbReference>
<name>A0ABU8YYJ7_9CYAN</name>
<sequence length="61" mass="6283">LADVGGQMVVLNTEGIQVGSFSGPPLPKAIAPWGNKGLVIGVNTDGGSHLHFLDIDVEESK</sequence>
<proteinExistence type="predicted"/>